<dbReference type="EMBL" id="JACXWY010000001">
    <property type="protein sequence ID" value="MBD3844282.1"/>
    <property type="molecule type" value="Genomic_DNA"/>
</dbReference>
<comment type="caution">
    <text evidence="1">The sequence shown here is derived from an EMBL/GenBank/DDBJ whole genome shotgun (WGS) entry which is preliminary data.</text>
</comment>
<gene>
    <name evidence="1" type="ORF">IED13_01130</name>
</gene>
<name>A0A927E548_9HYPH</name>
<protein>
    <submittedName>
        <fullName evidence="1">Uncharacterized protein</fullName>
    </submittedName>
</protein>
<dbReference type="AlphaFoldDB" id="A0A927E548"/>
<dbReference type="RefSeq" id="WP_191123099.1">
    <property type="nucleotide sequence ID" value="NZ_JACXWY010000001.1"/>
</dbReference>
<evidence type="ECO:0000313" key="2">
    <source>
        <dbReference type="Proteomes" id="UP000619295"/>
    </source>
</evidence>
<accession>A0A927E548</accession>
<evidence type="ECO:0000313" key="1">
    <source>
        <dbReference type="EMBL" id="MBD3844282.1"/>
    </source>
</evidence>
<dbReference type="Proteomes" id="UP000619295">
    <property type="component" value="Unassembled WGS sequence"/>
</dbReference>
<organism evidence="1 2">
    <name type="scientific">Bosea spartocytisi</name>
    <dbReference type="NCBI Taxonomy" id="2773451"/>
    <lineage>
        <taxon>Bacteria</taxon>
        <taxon>Pseudomonadati</taxon>
        <taxon>Pseudomonadota</taxon>
        <taxon>Alphaproteobacteria</taxon>
        <taxon>Hyphomicrobiales</taxon>
        <taxon>Boseaceae</taxon>
        <taxon>Bosea</taxon>
    </lineage>
</organism>
<reference evidence="1" key="1">
    <citation type="submission" date="2020-09" db="EMBL/GenBank/DDBJ databases">
        <title>Bosea spartocytisi sp. nov. a root nodule endophyte of Spartocytisus supranubius in the high mountain ecosystem fo the Teide National Park (Canary Islands, Spain).</title>
        <authorList>
            <person name="Pulido-Suarez L."/>
            <person name="Peix A."/>
            <person name="Igual J.M."/>
            <person name="Socas-Perez N."/>
            <person name="Velazquez E."/>
            <person name="Flores-Felix J.D."/>
            <person name="Leon-Barrios M."/>
        </authorList>
    </citation>
    <scope>NUCLEOTIDE SEQUENCE</scope>
    <source>
        <strain evidence="1">SSUT16</strain>
    </source>
</reference>
<sequence>MKLDPNERDFLQRVSIGWRLKPADREEDKIRQRMRRFGLVEVLMKPRRWSLTESGRLALHEARAGERDDG</sequence>
<proteinExistence type="predicted"/>
<keyword evidence="2" id="KW-1185">Reference proteome</keyword>